<dbReference type="RefSeq" id="WP_344465485.1">
    <property type="nucleotide sequence ID" value="NZ_BAAANT010000016.1"/>
</dbReference>
<name>A0ABN2ZN14_9ACTN</name>
<dbReference type="Proteomes" id="UP001422759">
    <property type="component" value="Unassembled WGS sequence"/>
</dbReference>
<sequence length="48" mass="5603">MDREKIPRTIAGTSTFVTDPEDDEDDCPRPCCREVESPTHWGQWLRPE</sequence>
<proteinExistence type="predicted"/>
<reference evidence="2 3" key="1">
    <citation type="journal article" date="2019" name="Int. J. Syst. Evol. Microbiol.">
        <title>The Global Catalogue of Microorganisms (GCM) 10K type strain sequencing project: providing services to taxonomists for standard genome sequencing and annotation.</title>
        <authorList>
            <consortium name="The Broad Institute Genomics Platform"/>
            <consortium name="The Broad Institute Genome Sequencing Center for Infectious Disease"/>
            <person name="Wu L."/>
            <person name="Ma J."/>
        </authorList>
    </citation>
    <scope>NUCLEOTIDE SEQUENCE [LARGE SCALE GENOMIC DNA]</scope>
    <source>
        <strain evidence="2 3">JCM 14560</strain>
    </source>
</reference>
<gene>
    <name evidence="2" type="ORF">GCM10009760_32700</name>
</gene>
<dbReference type="EMBL" id="BAAANT010000016">
    <property type="protein sequence ID" value="GAA2144791.1"/>
    <property type="molecule type" value="Genomic_DNA"/>
</dbReference>
<evidence type="ECO:0000313" key="3">
    <source>
        <dbReference type="Proteomes" id="UP001422759"/>
    </source>
</evidence>
<protein>
    <submittedName>
        <fullName evidence="2">Uncharacterized protein</fullName>
    </submittedName>
</protein>
<organism evidence="2 3">
    <name type="scientific">Kitasatospora kazusensis</name>
    <dbReference type="NCBI Taxonomy" id="407974"/>
    <lineage>
        <taxon>Bacteria</taxon>
        <taxon>Bacillati</taxon>
        <taxon>Actinomycetota</taxon>
        <taxon>Actinomycetes</taxon>
        <taxon>Kitasatosporales</taxon>
        <taxon>Streptomycetaceae</taxon>
        <taxon>Kitasatospora</taxon>
    </lineage>
</organism>
<keyword evidence="3" id="KW-1185">Reference proteome</keyword>
<feature type="region of interest" description="Disordered" evidence="1">
    <location>
        <begin position="1"/>
        <end position="28"/>
    </location>
</feature>
<evidence type="ECO:0000256" key="1">
    <source>
        <dbReference type="SAM" id="MobiDB-lite"/>
    </source>
</evidence>
<accession>A0ABN2ZN14</accession>
<evidence type="ECO:0000313" key="2">
    <source>
        <dbReference type="EMBL" id="GAA2144791.1"/>
    </source>
</evidence>
<comment type="caution">
    <text evidence="2">The sequence shown here is derived from an EMBL/GenBank/DDBJ whole genome shotgun (WGS) entry which is preliminary data.</text>
</comment>